<dbReference type="PANTHER" id="PTHR33432:SF27">
    <property type="entry name" value="PROTEIN EMSY-LIKE 3"/>
    <property type="match status" value="1"/>
</dbReference>
<dbReference type="InterPro" id="IPR033485">
    <property type="entry name" value="EMSY-LIKE_plant"/>
</dbReference>
<evidence type="ECO:0000313" key="1">
    <source>
        <dbReference type="EMBL" id="KAK4481731.1"/>
    </source>
</evidence>
<dbReference type="PANTHER" id="PTHR33432">
    <property type="entry name" value="PROTEIN EMSY-LIKE 4"/>
    <property type="match status" value="1"/>
</dbReference>
<dbReference type="EMBL" id="JAYDYQ010002685">
    <property type="protein sequence ID" value="KAK4481731.1"/>
    <property type="molecule type" value="Genomic_DNA"/>
</dbReference>
<accession>A0ABR0CYY0</accession>
<gene>
    <name evidence="1" type="ORF">RD792_012640</name>
</gene>
<reference evidence="1 2" key="1">
    <citation type="journal article" date="2023" name="bioRxiv">
        <title>Genome report: Whole genome sequence and annotation of Penstemon davidsonii.</title>
        <authorList>
            <person name="Ostevik K.L."/>
            <person name="Alabady M."/>
            <person name="Zhang M."/>
            <person name="Rausher M.D."/>
        </authorList>
    </citation>
    <scope>NUCLEOTIDE SEQUENCE [LARGE SCALE GENOMIC DNA]</scope>
    <source>
        <strain evidence="1">DNT005</strain>
        <tissue evidence="1">Whole leaf</tissue>
    </source>
</reference>
<comment type="caution">
    <text evidence="1">The sequence shown here is derived from an EMBL/GenBank/DDBJ whole genome shotgun (WGS) entry which is preliminary data.</text>
</comment>
<evidence type="ECO:0000313" key="2">
    <source>
        <dbReference type="Proteomes" id="UP001291926"/>
    </source>
</evidence>
<dbReference type="Proteomes" id="UP001291926">
    <property type="component" value="Unassembled WGS sequence"/>
</dbReference>
<organism evidence="1 2">
    <name type="scientific">Penstemon davidsonii</name>
    <dbReference type="NCBI Taxonomy" id="160366"/>
    <lineage>
        <taxon>Eukaryota</taxon>
        <taxon>Viridiplantae</taxon>
        <taxon>Streptophyta</taxon>
        <taxon>Embryophyta</taxon>
        <taxon>Tracheophyta</taxon>
        <taxon>Spermatophyta</taxon>
        <taxon>Magnoliopsida</taxon>
        <taxon>eudicotyledons</taxon>
        <taxon>Gunneridae</taxon>
        <taxon>Pentapetalae</taxon>
        <taxon>asterids</taxon>
        <taxon>lamiids</taxon>
        <taxon>Lamiales</taxon>
        <taxon>Plantaginaceae</taxon>
        <taxon>Cheloneae</taxon>
        <taxon>Penstemon</taxon>
    </lineage>
</organism>
<protein>
    <submittedName>
        <fullName evidence="1">Uncharacterized protein</fullName>
    </submittedName>
</protein>
<sequence length="143" mass="15857">MQVSSEDIRWVGDAPVVSRLGEAGAPNPVRGRMPSMNQFANDIRPSVNAVIYEDSGEIEIYHTDSLIKKVEKVLDASHPNKLEIDKAKKMLKPLCTKILLKLIVQEHEQALVQVIAKLADACESGNVYFAKSKKRLSSLSFPL</sequence>
<name>A0ABR0CYY0_9LAMI</name>
<keyword evidence="2" id="KW-1185">Reference proteome</keyword>
<proteinExistence type="predicted"/>